<evidence type="ECO:0000256" key="1">
    <source>
        <dbReference type="ARBA" id="ARBA00004635"/>
    </source>
</evidence>
<keyword evidence="6" id="KW-0564">Palmitate</keyword>
<keyword evidence="4" id="KW-0732">Signal</keyword>
<dbReference type="RefSeq" id="WP_154439024.1">
    <property type="nucleotide sequence ID" value="NZ_VUNQ01000005.1"/>
</dbReference>
<feature type="domain" description="Spore germination protein N-terminal" evidence="10">
    <location>
        <begin position="23"/>
        <end position="197"/>
    </location>
</feature>
<reference evidence="11 12" key="1">
    <citation type="submission" date="2019-09" db="EMBL/GenBank/DDBJ databases">
        <title>In-depth cultivation of the pig gut microbiome towards novel bacterial diversity and tailored functional studies.</title>
        <authorList>
            <person name="Wylensek D."/>
            <person name="Hitch T.C.A."/>
            <person name="Clavel T."/>
        </authorList>
    </citation>
    <scope>NUCLEOTIDE SEQUENCE [LARGE SCALE GENOMIC DNA]</scope>
    <source>
        <strain evidence="11 12">WCA3-693-APC-4?</strain>
    </source>
</reference>
<dbReference type="InterPro" id="IPR038501">
    <property type="entry name" value="Spore_GerAC_C_sf"/>
</dbReference>
<dbReference type="NCBIfam" id="TIGR02887">
    <property type="entry name" value="spore_ger_x_C"/>
    <property type="match status" value="1"/>
</dbReference>
<dbReference type="Pfam" id="PF25198">
    <property type="entry name" value="Spore_GerAC_N"/>
    <property type="match status" value="1"/>
</dbReference>
<dbReference type="Gene3D" id="3.30.300.210">
    <property type="entry name" value="Nutrient germinant receptor protein C, domain 3"/>
    <property type="match status" value="1"/>
</dbReference>
<dbReference type="GO" id="GO:0009847">
    <property type="term" value="P:spore germination"/>
    <property type="evidence" value="ECO:0007669"/>
    <property type="project" value="InterPro"/>
</dbReference>
<feature type="transmembrane region" description="Helical" evidence="8">
    <location>
        <begin position="5"/>
        <end position="25"/>
    </location>
</feature>
<proteinExistence type="inferred from homology"/>
<dbReference type="EMBL" id="VUNQ01000005">
    <property type="protein sequence ID" value="MSU00599.1"/>
    <property type="molecule type" value="Genomic_DNA"/>
</dbReference>
<dbReference type="GO" id="GO:0016020">
    <property type="term" value="C:membrane"/>
    <property type="evidence" value="ECO:0007669"/>
    <property type="project" value="UniProtKB-SubCell"/>
</dbReference>
<protein>
    <submittedName>
        <fullName evidence="11">Ger(X)C family spore germination protein</fullName>
    </submittedName>
</protein>
<keyword evidence="7" id="KW-0449">Lipoprotein</keyword>
<evidence type="ECO:0000256" key="6">
    <source>
        <dbReference type="ARBA" id="ARBA00023139"/>
    </source>
</evidence>
<organism evidence="11 12">
    <name type="scientific">Tissierella pigra</name>
    <dbReference type="NCBI Taxonomy" id="2607614"/>
    <lineage>
        <taxon>Bacteria</taxon>
        <taxon>Bacillati</taxon>
        <taxon>Bacillota</taxon>
        <taxon>Tissierellia</taxon>
        <taxon>Tissierellales</taxon>
        <taxon>Tissierellaceae</taxon>
        <taxon>Tissierella</taxon>
    </lineage>
</organism>
<accession>A0A6N7XF40</accession>
<gene>
    <name evidence="11" type="ORF">FYJ83_03840</name>
</gene>
<comment type="subcellular location">
    <subcellularLocation>
        <location evidence="1">Membrane</location>
        <topology evidence="1">Lipid-anchor</topology>
    </subcellularLocation>
</comment>
<evidence type="ECO:0000256" key="4">
    <source>
        <dbReference type="ARBA" id="ARBA00022729"/>
    </source>
</evidence>
<comment type="caution">
    <text evidence="11">The sequence shown here is derived from an EMBL/GenBank/DDBJ whole genome shotgun (WGS) entry which is preliminary data.</text>
</comment>
<dbReference type="Proteomes" id="UP000469523">
    <property type="component" value="Unassembled WGS sequence"/>
</dbReference>
<evidence type="ECO:0000313" key="12">
    <source>
        <dbReference type="Proteomes" id="UP000469523"/>
    </source>
</evidence>
<sequence length="376" mass="42870">MNKKIIYLSIIIILIPFMTGCWDMQEINQILFPYSIGIDLNEGEGERYVITITYPNINAIGKNATQEERIHIVSTVASSVFEGATQLSTRLQYPFNFKMLRVLVLGKNITNDAGTVKEIIDGMSRDFSISKKVRILQAEDSAEDLLLSIPNAKRQEVIEGTLFSMLSGKRSTSRYTPITLTDFIREIDLSGVAIAPRAATGVEDIKFFGGAIFKDYKLIGYLDEVQNRALTILKGKWKSDLVVASFQDMTISYITTGSKMKRKFIKNNEELKVRLEIRVEGALQEYIHRENPTLNNTELIEDMEKAIEKELTKETNEVLEMLQKEYKSDAIGIGEYISKFHPKVWKEVGNDWDEVFADMDIEVDIDVKIRRRGLVQ</sequence>
<feature type="domain" description="Spore germination GerAC-like C-terminal" evidence="9">
    <location>
        <begin position="209"/>
        <end position="373"/>
    </location>
</feature>
<keyword evidence="5 8" id="KW-0472">Membrane</keyword>
<dbReference type="Pfam" id="PF05504">
    <property type="entry name" value="Spore_GerAC"/>
    <property type="match status" value="1"/>
</dbReference>
<dbReference type="PROSITE" id="PS51257">
    <property type="entry name" value="PROKAR_LIPOPROTEIN"/>
    <property type="match status" value="1"/>
</dbReference>
<dbReference type="InterPro" id="IPR046953">
    <property type="entry name" value="Spore_GerAC-like_C"/>
</dbReference>
<evidence type="ECO:0000259" key="9">
    <source>
        <dbReference type="Pfam" id="PF05504"/>
    </source>
</evidence>
<dbReference type="InterPro" id="IPR008844">
    <property type="entry name" value="Spore_GerAC-like"/>
</dbReference>
<evidence type="ECO:0000256" key="2">
    <source>
        <dbReference type="ARBA" id="ARBA00007886"/>
    </source>
</evidence>
<evidence type="ECO:0000256" key="5">
    <source>
        <dbReference type="ARBA" id="ARBA00023136"/>
    </source>
</evidence>
<dbReference type="PANTHER" id="PTHR35789">
    <property type="entry name" value="SPORE GERMINATION PROTEIN B3"/>
    <property type="match status" value="1"/>
</dbReference>
<keyword evidence="8" id="KW-1133">Transmembrane helix</keyword>
<evidence type="ECO:0000256" key="7">
    <source>
        <dbReference type="ARBA" id="ARBA00023288"/>
    </source>
</evidence>
<evidence type="ECO:0000313" key="11">
    <source>
        <dbReference type="EMBL" id="MSU00599.1"/>
    </source>
</evidence>
<evidence type="ECO:0000259" key="10">
    <source>
        <dbReference type="Pfam" id="PF25198"/>
    </source>
</evidence>
<keyword evidence="12" id="KW-1185">Reference proteome</keyword>
<comment type="similarity">
    <text evidence="2">Belongs to the GerABKC lipoprotein family.</text>
</comment>
<dbReference type="PANTHER" id="PTHR35789:SF1">
    <property type="entry name" value="SPORE GERMINATION PROTEIN B3"/>
    <property type="match status" value="1"/>
</dbReference>
<dbReference type="InterPro" id="IPR057336">
    <property type="entry name" value="GerAC_N"/>
</dbReference>
<name>A0A6N7XF40_9FIRM</name>
<keyword evidence="3" id="KW-0309">Germination</keyword>
<evidence type="ECO:0000256" key="3">
    <source>
        <dbReference type="ARBA" id="ARBA00022544"/>
    </source>
</evidence>
<dbReference type="AlphaFoldDB" id="A0A6N7XF40"/>
<keyword evidence="8" id="KW-0812">Transmembrane</keyword>
<evidence type="ECO:0000256" key="8">
    <source>
        <dbReference type="SAM" id="Phobius"/>
    </source>
</evidence>